<evidence type="ECO:0000313" key="2">
    <source>
        <dbReference type="Proteomes" id="UP000006298"/>
    </source>
</evidence>
<dbReference type="EMBL" id="JN712910">
    <property type="protein sequence ID" value="AEZ50454.1"/>
    <property type="molecule type" value="Genomic_DNA"/>
</dbReference>
<keyword evidence="2" id="KW-1185">Reference proteome</keyword>
<dbReference type="Proteomes" id="UP000006298">
    <property type="component" value="Segment"/>
</dbReference>
<gene>
    <name evidence="1" type="ORF">BCD7_0007</name>
</gene>
<proteinExistence type="predicted"/>
<reference evidence="1 2" key="1">
    <citation type="submission" date="2011-09" db="EMBL/GenBank/DDBJ databases">
        <title>Complete Genome Sequence of Bacillus cereus Bacteriophage BCD7.</title>
        <authorList>
            <person name="Lee J.-H."/>
            <person name="Shin H."/>
            <person name="Son B."/>
            <person name="Ryu S."/>
        </authorList>
    </citation>
    <scope>NUCLEOTIDE SEQUENCE [LARGE SCALE GENOMIC DNA]</scope>
</reference>
<name>J9PV52_9CAUD</name>
<protein>
    <submittedName>
        <fullName evidence="1">Uncharacterized protein</fullName>
    </submittedName>
</protein>
<accession>J9PV52</accession>
<sequence length="103" mass="11425">MKVREMSNRQLMSKVKNCALGIGNISPEEILELEVRLGIRTHLKDNDALDHKGYMLMANGSVINTRGTQTGRLSSSSPNISGIAQAREDYQNHLINTKSTENL</sequence>
<dbReference type="GeneID" id="14011526"/>
<dbReference type="KEGG" id="vg:14011526"/>
<dbReference type="RefSeq" id="YP_007005858.1">
    <property type="nucleotide sequence ID" value="NC_019515.1"/>
</dbReference>
<evidence type="ECO:0000313" key="1">
    <source>
        <dbReference type="EMBL" id="AEZ50454.1"/>
    </source>
</evidence>
<organism evidence="1 2">
    <name type="scientific">Bacillus phage BCD7</name>
    <dbReference type="NCBI Taxonomy" id="1136534"/>
    <lineage>
        <taxon>Viruses</taxon>
        <taxon>Duplodnaviria</taxon>
        <taxon>Heunggongvirae</taxon>
        <taxon>Uroviricota</taxon>
        <taxon>Caudoviricetes</taxon>
        <taxon>Becedseptimavirus</taxon>
        <taxon>Becedseptimavirus BCD7</taxon>
    </lineage>
</organism>